<dbReference type="GO" id="GO:0006400">
    <property type="term" value="P:tRNA modification"/>
    <property type="evidence" value="ECO:0007669"/>
    <property type="project" value="TreeGrafter"/>
</dbReference>
<gene>
    <name evidence="10" type="primary">miaA</name>
    <name evidence="14" type="ORF">DES52_104177</name>
</gene>
<reference evidence="14 15" key="1">
    <citation type="submission" date="2018-06" db="EMBL/GenBank/DDBJ databases">
        <title>Genomic Encyclopedia of Type Strains, Phase IV (KMG-IV): sequencing the most valuable type-strain genomes for metagenomic binning, comparative biology and taxonomic classification.</title>
        <authorList>
            <person name="Goeker M."/>
        </authorList>
    </citation>
    <scope>NUCLEOTIDE SEQUENCE [LARGE SCALE GENOMIC DNA]</scope>
    <source>
        <strain evidence="14 15">DSM 18048</strain>
    </source>
</reference>
<evidence type="ECO:0000256" key="4">
    <source>
        <dbReference type="ARBA" id="ARBA00022679"/>
    </source>
</evidence>
<dbReference type="Gene3D" id="3.40.50.300">
    <property type="entry name" value="P-loop containing nucleotide triphosphate hydrolases"/>
    <property type="match status" value="1"/>
</dbReference>
<name>A0A318S8P1_9DEIO</name>
<comment type="subunit">
    <text evidence="10">Monomer.</text>
</comment>
<evidence type="ECO:0000256" key="8">
    <source>
        <dbReference type="ARBA" id="ARBA00022842"/>
    </source>
</evidence>
<evidence type="ECO:0000256" key="5">
    <source>
        <dbReference type="ARBA" id="ARBA00022694"/>
    </source>
</evidence>
<evidence type="ECO:0000256" key="12">
    <source>
        <dbReference type="RuleBase" id="RU003784"/>
    </source>
</evidence>
<evidence type="ECO:0000256" key="13">
    <source>
        <dbReference type="RuleBase" id="RU003785"/>
    </source>
</evidence>
<evidence type="ECO:0000256" key="1">
    <source>
        <dbReference type="ARBA" id="ARBA00001946"/>
    </source>
</evidence>
<keyword evidence="7 10" id="KW-0067">ATP-binding</keyword>
<dbReference type="Proteomes" id="UP000248326">
    <property type="component" value="Unassembled WGS sequence"/>
</dbReference>
<dbReference type="GO" id="GO:0005524">
    <property type="term" value="F:ATP binding"/>
    <property type="evidence" value="ECO:0007669"/>
    <property type="project" value="UniProtKB-UniRule"/>
</dbReference>
<dbReference type="RefSeq" id="WP_110886016.1">
    <property type="nucleotide sequence ID" value="NZ_QJSX01000004.1"/>
</dbReference>
<dbReference type="EMBL" id="QJSX01000004">
    <property type="protein sequence ID" value="PYE54905.1"/>
    <property type="molecule type" value="Genomic_DNA"/>
</dbReference>
<dbReference type="InterPro" id="IPR018022">
    <property type="entry name" value="IPT"/>
</dbReference>
<comment type="catalytic activity">
    <reaction evidence="9 10 11">
        <text>adenosine(37) in tRNA + dimethylallyl diphosphate = N(6)-dimethylallyladenosine(37) in tRNA + diphosphate</text>
        <dbReference type="Rhea" id="RHEA:26482"/>
        <dbReference type="Rhea" id="RHEA-COMP:10162"/>
        <dbReference type="Rhea" id="RHEA-COMP:10375"/>
        <dbReference type="ChEBI" id="CHEBI:33019"/>
        <dbReference type="ChEBI" id="CHEBI:57623"/>
        <dbReference type="ChEBI" id="CHEBI:74411"/>
        <dbReference type="ChEBI" id="CHEBI:74415"/>
        <dbReference type="EC" id="2.5.1.75"/>
    </reaction>
</comment>
<dbReference type="Gene3D" id="1.10.20.140">
    <property type="match status" value="1"/>
</dbReference>
<dbReference type="NCBIfam" id="TIGR00174">
    <property type="entry name" value="miaA"/>
    <property type="match status" value="1"/>
</dbReference>
<comment type="similarity">
    <text evidence="3 10 13">Belongs to the IPP transferase family.</text>
</comment>
<evidence type="ECO:0000256" key="11">
    <source>
        <dbReference type="RuleBase" id="RU003783"/>
    </source>
</evidence>
<evidence type="ECO:0000256" key="10">
    <source>
        <dbReference type="HAMAP-Rule" id="MF_00185"/>
    </source>
</evidence>
<dbReference type="SUPFAM" id="SSF52540">
    <property type="entry name" value="P-loop containing nucleoside triphosphate hydrolases"/>
    <property type="match status" value="1"/>
</dbReference>
<evidence type="ECO:0000256" key="9">
    <source>
        <dbReference type="ARBA" id="ARBA00049563"/>
    </source>
</evidence>
<dbReference type="HAMAP" id="MF_00185">
    <property type="entry name" value="IPP_trans"/>
    <property type="match status" value="1"/>
</dbReference>
<dbReference type="GO" id="GO:0052381">
    <property type="term" value="F:tRNA dimethylallyltransferase activity"/>
    <property type="evidence" value="ECO:0007669"/>
    <property type="project" value="UniProtKB-UniRule"/>
</dbReference>
<evidence type="ECO:0000256" key="2">
    <source>
        <dbReference type="ARBA" id="ARBA00003213"/>
    </source>
</evidence>
<accession>A0A318S8P1</accession>
<evidence type="ECO:0000313" key="15">
    <source>
        <dbReference type="Proteomes" id="UP000248326"/>
    </source>
</evidence>
<dbReference type="InterPro" id="IPR039657">
    <property type="entry name" value="Dimethylallyltransferase"/>
</dbReference>
<organism evidence="14 15">
    <name type="scientific">Deinococcus yavapaiensis KR-236</name>
    <dbReference type="NCBI Taxonomy" id="694435"/>
    <lineage>
        <taxon>Bacteria</taxon>
        <taxon>Thermotogati</taxon>
        <taxon>Deinococcota</taxon>
        <taxon>Deinococci</taxon>
        <taxon>Deinococcales</taxon>
        <taxon>Deinococcaceae</taxon>
        <taxon>Deinococcus</taxon>
    </lineage>
</organism>
<comment type="caution">
    <text evidence="10">Lacks conserved residue(s) required for the propagation of feature annotation.</text>
</comment>
<feature type="binding site" evidence="10">
    <location>
        <begin position="11"/>
        <end position="16"/>
    </location>
    <ligand>
        <name>substrate</name>
    </ligand>
</feature>
<comment type="cofactor">
    <cofactor evidence="1 10">
        <name>Mg(2+)</name>
        <dbReference type="ChEBI" id="CHEBI:18420"/>
    </cofactor>
</comment>
<feature type="binding site" evidence="10">
    <location>
        <begin position="9"/>
        <end position="16"/>
    </location>
    <ligand>
        <name>ATP</name>
        <dbReference type="ChEBI" id="CHEBI:30616"/>
    </ligand>
</feature>
<protein>
    <recommendedName>
        <fullName evidence="10">tRNA dimethylallyltransferase</fullName>
        <ecNumber evidence="10">2.5.1.75</ecNumber>
    </recommendedName>
    <alternativeName>
        <fullName evidence="10">Dimethylallyl diphosphate:tRNA dimethylallyltransferase</fullName>
        <shortName evidence="10">DMAPP:tRNA dimethylallyltransferase</shortName>
        <shortName evidence="10">DMATase</shortName>
    </alternativeName>
    <alternativeName>
        <fullName evidence="10">Isopentenyl-diphosphate:tRNA isopentenyltransferase</fullName>
        <shortName evidence="10">IPP transferase</shortName>
        <shortName evidence="10">IPPT</shortName>
        <shortName evidence="10">IPTase</shortName>
    </alternativeName>
</protein>
<evidence type="ECO:0000256" key="6">
    <source>
        <dbReference type="ARBA" id="ARBA00022741"/>
    </source>
</evidence>
<dbReference type="PANTHER" id="PTHR11088:SF60">
    <property type="entry name" value="TRNA DIMETHYLALLYLTRANSFERASE"/>
    <property type="match status" value="1"/>
</dbReference>
<comment type="function">
    <text evidence="2 10 12">Catalyzes the transfer of a dimethylallyl group onto the adenine at position 37 in tRNAs that read codons beginning with uridine, leading to the formation of N6-(dimethylallyl)adenosine (i(6)A).</text>
</comment>
<comment type="caution">
    <text evidence="14">The sequence shown here is derived from an EMBL/GenBank/DDBJ whole genome shotgun (WGS) entry which is preliminary data.</text>
</comment>
<evidence type="ECO:0000313" key="14">
    <source>
        <dbReference type="EMBL" id="PYE54905.1"/>
    </source>
</evidence>
<dbReference type="AlphaFoldDB" id="A0A318S8P1"/>
<dbReference type="OrthoDB" id="9776390at2"/>
<dbReference type="PANTHER" id="PTHR11088">
    <property type="entry name" value="TRNA DIMETHYLALLYLTRANSFERASE"/>
    <property type="match status" value="1"/>
</dbReference>
<dbReference type="Pfam" id="PF01715">
    <property type="entry name" value="IPPT"/>
    <property type="match status" value="1"/>
</dbReference>
<keyword evidence="5 10" id="KW-0819">tRNA processing</keyword>
<evidence type="ECO:0000256" key="3">
    <source>
        <dbReference type="ARBA" id="ARBA00005842"/>
    </source>
</evidence>
<dbReference type="InterPro" id="IPR027417">
    <property type="entry name" value="P-loop_NTPase"/>
</dbReference>
<keyword evidence="4 10" id="KW-0808">Transferase</keyword>
<feature type="site" description="Interaction with substrate tRNA" evidence="10">
    <location>
        <position position="100"/>
    </location>
</feature>
<keyword evidence="15" id="KW-1185">Reference proteome</keyword>
<evidence type="ECO:0000256" key="7">
    <source>
        <dbReference type="ARBA" id="ARBA00022840"/>
    </source>
</evidence>
<sequence length="299" mass="33594">MRKLPILTAPTAAGKTALALRLGVRYELEVVSADAFLVYRGMDVGTAKPTRSERGLVPHHLIDIRDAWEDYDVTRFVRDAEAAISDVLARGRVPLVVGGTGFYLSALLKGLPTTPHADPAIQAEIERELNDRGLDALLAEIAAVRPSELERLERNPRRMIRTLEVFRRTGRWPSEFRNTSPRFEYDVVAFSPPLPELHERIEARVDAMFALSLVDEVRRVVATLEAHGRRPTALQAIGYKEVWAFLTGETTLNEAREAVVVATKSYAKRQLTWIRTQLKADLLGRAEEAEEHLSRLLNI</sequence>
<proteinExistence type="inferred from homology"/>
<keyword evidence="6 10" id="KW-0547">Nucleotide-binding</keyword>
<keyword evidence="8 10" id="KW-0460">Magnesium</keyword>
<dbReference type="EC" id="2.5.1.75" evidence="10"/>